<comment type="similarity">
    <text evidence="1">Belongs to the metallophosphoesterase superfamily. YfcE family.</text>
</comment>
<reference evidence="3 4" key="1">
    <citation type="submission" date="2019-04" db="EMBL/GenBank/DDBJ databases">
        <title>Whole genome sequencing of Brevibacillus sp. TGS2-1.</title>
        <authorList>
            <person name="Choi A."/>
        </authorList>
    </citation>
    <scope>NUCLEOTIDE SEQUENCE [LARGE SCALE GENOMIC DNA]</scope>
    <source>
        <strain evidence="3 4">TGS2-1</strain>
    </source>
</reference>
<dbReference type="PANTHER" id="PTHR42850">
    <property type="entry name" value="METALLOPHOSPHOESTERASE"/>
    <property type="match status" value="1"/>
</dbReference>
<dbReference type="PIRSF" id="PIRSF000883">
    <property type="entry name" value="Pesterase_MJ0912"/>
    <property type="match status" value="1"/>
</dbReference>
<dbReference type="InterPro" id="IPR024654">
    <property type="entry name" value="Calcineurin-like_PHP_lpxH"/>
</dbReference>
<dbReference type="Gene3D" id="3.60.21.10">
    <property type="match status" value="1"/>
</dbReference>
<dbReference type="RefSeq" id="WP_137028026.1">
    <property type="nucleotide sequence ID" value="NZ_SZNK01000001.1"/>
</dbReference>
<accession>A0A4U2Y5X4</accession>
<proteinExistence type="inferred from homology"/>
<evidence type="ECO:0000313" key="3">
    <source>
        <dbReference type="EMBL" id="TKI54591.1"/>
    </source>
</evidence>
<dbReference type="InterPro" id="IPR050126">
    <property type="entry name" value="Ap4A_hydrolase"/>
</dbReference>
<keyword evidence="4" id="KW-1185">Reference proteome</keyword>
<organism evidence="3 4">
    <name type="scientific">Brevibacillus antibioticus</name>
    <dbReference type="NCBI Taxonomy" id="2570228"/>
    <lineage>
        <taxon>Bacteria</taxon>
        <taxon>Bacillati</taxon>
        <taxon>Bacillota</taxon>
        <taxon>Bacilli</taxon>
        <taxon>Bacillales</taxon>
        <taxon>Paenibacillaceae</taxon>
        <taxon>Brevibacillus</taxon>
    </lineage>
</organism>
<dbReference type="OrthoDB" id="9813918at2"/>
<dbReference type="AlphaFoldDB" id="A0A4U2Y5X4"/>
<evidence type="ECO:0000313" key="4">
    <source>
        <dbReference type="Proteomes" id="UP000307841"/>
    </source>
</evidence>
<protein>
    <submittedName>
        <fullName evidence="3">Metallophosphoesterase family protein</fullName>
    </submittedName>
</protein>
<dbReference type="PANTHER" id="PTHR42850:SF2">
    <property type="entry name" value="BLL5683 PROTEIN"/>
    <property type="match status" value="1"/>
</dbReference>
<dbReference type="InterPro" id="IPR029052">
    <property type="entry name" value="Metallo-depent_PP-like"/>
</dbReference>
<dbReference type="EMBL" id="SZNK01000001">
    <property type="protein sequence ID" value="TKI54591.1"/>
    <property type="molecule type" value="Genomic_DNA"/>
</dbReference>
<feature type="domain" description="Calcineurin-like phosphoesterase" evidence="2">
    <location>
        <begin position="1"/>
        <end position="193"/>
    </location>
</feature>
<comment type="caution">
    <text evidence="3">The sequence shown here is derived from an EMBL/GenBank/DDBJ whole genome shotgun (WGS) entry which is preliminary data.</text>
</comment>
<dbReference type="GO" id="GO:0016791">
    <property type="term" value="F:phosphatase activity"/>
    <property type="evidence" value="ECO:0007669"/>
    <property type="project" value="TreeGrafter"/>
</dbReference>
<name>A0A4U2Y5X4_9BACL</name>
<evidence type="ECO:0000259" key="2">
    <source>
        <dbReference type="Pfam" id="PF12850"/>
    </source>
</evidence>
<dbReference type="CDD" id="cd00838">
    <property type="entry name" value="MPP_superfamily"/>
    <property type="match status" value="1"/>
</dbReference>
<dbReference type="SUPFAM" id="SSF56300">
    <property type="entry name" value="Metallo-dependent phosphatases"/>
    <property type="match status" value="1"/>
</dbReference>
<dbReference type="GO" id="GO:0005737">
    <property type="term" value="C:cytoplasm"/>
    <property type="evidence" value="ECO:0007669"/>
    <property type="project" value="TreeGrafter"/>
</dbReference>
<dbReference type="Proteomes" id="UP000307841">
    <property type="component" value="Unassembled WGS sequence"/>
</dbReference>
<evidence type="ECO:0000256" key="1">
    <source>
        <dbReference type="ARBA" id="ARBA00008950"/>
    </source>
</evidence>
<dbReference type="InterPro" id="IPR011152">
    <property type="entry name" value="Pesterase_MJ0912"/>
</dbReference>
<dbReference type="Pfam" id="PF12850">
    <property type="entry name" value="Metallophos_2"/>
    <property type="match status" value="1"/>
</dbReference>
<sequence>MRVAALYDIHGNVPALHATLAELEVVKPDLIVIGGDIISGPMPVQTLEILFQLDTPVQFIRGNGEREVLLTFDGEMQRLEMSDSVREITSWVAEQLNRSHRDFLAQLPLTYTLKREDFEDVLFCHAIPTNDEDIFTPLTPDVIVAAYFEGTLQRTVICGHTHVQFERHLSDLRILNAGSVGMPYADKPGAYWLLLDGDSYEHRFTPYDVEAAAKQIASTNFPQAQQFAEENVRKIPTVQEAIEFIEALAQKNRPSTY</sequence>
<gene>
    <name evidence="3" type="ORF">E8L90_03580</name>
</gene>